<dbReference type="AlphaFoldDB" id="A0A4Z2J7L6"/>
<evidence type="ECO:0000313" key="3">
    <source>
        <dbReference type="Proteomes" id="UP000314294"/>
    </source>
</evidence>
<sequence>MSRWSVSATRWGSERHREHTPSWVSSSHTGQWSVVKYWEMVPFLPTSSPTVAEEQDALWISEHVHPDQLEHAGQRRQDLLADVVRGVEAEAGVLQDLHGPTHQLDEGHAGHPVHDHGRDAGSGPVGAAAPVLLGEGQVLHAGPAIEDLHALMLHELLHLADVPGLKQELDGTLQDLEDTHESHQNKHAARHTGDTSRVLNVRLRCAAAITSVTPLSQSLESLISRGPTVESADGLPGFVDDAVSNLEEDG</sequence>
<organism evidence="2 3">
    <name type="scientific">Liparis tanakae</name>
    <name type="common">Tanaka's snailfish</name>
    <dbReference type="NCBI Taxonomy" id="230148"/>
    <lineage>
        <taxon>Eukaryota</taxon>
        <taxon>Metazoa</taxon>
        <taxon>Chordata</taxon>
        <taxon>Craniata</taxon>
        <taxon>Vertebrata</taxon>
        <taxon>Euteleostomi</taxon>
        <taxon>Actinopterygii</taxon>
        <taxon>Neopterygii</taxon>
        <taxon>Teleostei</taxon>
        <taxon>Neoteleostei</taxon>
        <taxon>Acanthomorphata</taxon>
        <taxon>Eupercaria</taxon>
        <taxon>Perciformes</taxon>
        <taxon>Cottioidei</taxon>
        <taxon>Cottales</taxon>
        <taxon>Liparidae</taxon>
        <taxon>Liparis</taxon>
    </lineage>
</organism>
<accession>A0A4Z2J7L6</accession>
<keyword evidence="3" id="KW-1185">Reference proteome</keyword>
<dbReference type="EMBL" id="SRLO01000021">
    <property type="protein sequence ID" value="TNN85432.1"/>
    <property type="molecule type" value="Genomic_DNA"/>
</dbReference>
<reference evidence="2 3" key="1">
    <citation type="submission" date="2019-03" db="EMBL/GenBank/DDBJ databases">
        <title>First draft genome of Liparis tanakae, snailfish: a comprehensive survey of snailfish specific genes.</title>
        <authorList>
            <person name="Kim W."/>
            <person name="Song I."/>
            <person name="Jeong J.-H."/>
            <person name="Kim D."/>
            <person name="Kim S."/>
            <person name="Ryu S."/>
            <person name="Song J.Y."/>
            <person name="Lee S.K."/>
        </authorList>
    </citation>
    <scope>NUCLEOTIDE SEQUENCE [LARGE SCALE GENOMIC DNA]</scope>
    <source>
        <tissue evidence="2">Muscle</tissue>
    </source>
</reference>
<name>A0A4Z2J7L6_9TELE</name>
<proteinExistence type="predicted"/>
<protein>
    <submittedName>
        <fullName evidence="2">Uncharacterized protein</fullName>
    </submittedName>
</protein>
<evidence type="ECO:0000313" key="2">
    <source>
        <dbReference type="EMBL" id="TNN85432.1"/>
    </source>
</evidence>
<feature type="region of interest" description="Disordered" evidence="1">
    <location>
        <begin position="101"/>
        <end position="123"/>
    </location>
</feature>
<dbReference type="Proteomes" id="UP000314294">
    <property type="component" value="Unassembled WGS sequence"/>
</dbReference>
<feature type="region of interest" description="Disordered" evidence="1">
    <location>
        <begin position="1"/>
        <end position="26"/>
    </location>
</feature>
<comment type="caution">
    <text evidence="2">The sequence shown here is derived from an EMBL/GenBank/DDBJ whole genome shotgun (WGS) entry which is preliminary data.</text>
</comment>
<evidence type="ECO:0000256" key="1">
    <source>
        <dbReference type="SAM" id="MobiDB-lite"/>
    </source>
</evidence>
<feature type="compositionally biased region" description="Polar residues" evidence="1">
    <location>
        <begin position="1"/>
        <end position="10"/>
    </location>
</feature>
<feature type="compositionally biased region" description="Basic and acidic residues" evidence="1">
    <location>
        <begin position="103"/>
        <end position="119"/>
    </location>
</feature>
<gene>
    <name evidence="2" type="ORF">EYF80_004454</name>
</gene>